<dbReference type="RefSeq" id="WP_230733192.1">
    <property type="nucleotide sequence ID" value="NZ_CP075567.1"/>
</dbReference>
<evidence type="ECO:0000313" key="7">
    <source>
        <dbReference type="Proteomes" id="UP001162907"/>
    </source>
</evidence>
<keyword evidence="4" id="KW-0804">Transcription</keyword>
<dbReference type="CDD" id="cd08422">
    <property type="entry name" value="PBP2_CrgA_like"/>
    <property type="match status" value="1"/>
</dbReference>
<dbReference type="Pfam" id="PF00126">
    <property type="entry name" value="HTH_1"/>
    <property type="match status" value="1"/>
</dbReference>
<evidence type="ECO:0000259" key="5">
    <source>
        <dbReference type="PROSITE" id="PS50931"/>
    </source>
</evidence>
<protein>
    <submittedName>
        <fullName evidence="6">LysR family transcriptional regulator</fullName>
    </submittedName>
</protein>
<evidence type="ECO:0000256" key="3">
    <source>
        <dbReference type="ARBA" id="ARBA00023125"/>
    </source>
</evidence>
<dbReference type="Pfam" id="PF03466">
    <property type="entry name" value="LysR_substrate"/>
    <property type="match status" value="1"/>
</dbReference>
<accession>A0ABY3PYU3</accession>
<dbReference type="EMBL" id="CP075567">
    <property type="protein sequence ID" value="UFP99071.1"/>
    <property type="molecule type" value="Genomic_DNA"/>
</dbReference>
<evidence type="ECO:0000256" key="2">
    <source>
        <dbReference type="ARBA" id="ARBA00023015"/>
    </source>
</evidence>
<keyword evidence="7" id="KW-1185">Reference proteome</keyword>
<dbReference type="Proteomes" id="UP001162907">
    <property type="component" value="Chromosome"/>
</dbReference>
<reference evidence="6 7" key="1">
    <citation type="journal article" date="2022" name="Int. J. Syst. Evol. Microbiol.">
        <title>Pseudomonas fitomaticsae sp. nov., isolated at Marimurtra Botanical Garden in Blanes, Catalonia, Spain.</title>
        <authorList>
            <person name="Atanasov K.E."/>
            <person name="Galbis D.M."/>
            <person name="Cornado D."/>
            <person name="Serpico A."/>
            <person name="Sanchez G."/>
            <person name="Bosch M."/>
            <person name="Ferrer A."/>
            <person name="Altabella T."/>
        </authorList>
    </citation>
    <scope>NUCLEOTIDE SEQUENCE [LARGE SCALE GENOMIC DNA]</scope>
    <source>
        <strain evidence="6 7">FIT81</strain>
    </source>
</reference>
<dbReference type="InterPro" id="IPR058163">
    <property type="entry name" value="LysR-type_TF_proteobact-type"/>
</dbReference>
<dbReference type="InterPro" id="IPR000847">
    <property type="entry name" value="LysR_HTH_N"/>
</dbReference>
<dbReference type="PANTHER" id="PTHR30537:SF35">
    <property type="entry name" value="TRANSCRIPTIONAL REGULATORY PROTEIN"/>
    <property type="match status" value="1"/>
</dbReference>
<sequence length="301" mass="33219">MDRLQAMRVFVTVVDLGSQSAAADHLDLSRPVVSRYLAELEDWVGARLMHRTTRKLSLTAAGNEILPRCRQMLELSGDMQAAVSEPADAPRGLLRISVSTSFGQAQLADAMAAFVKAYPGVNIDLQMLDRTVNLVDERIDLAIRTSTDLDPNLIARRLTVCRSVICAAPAYLRDHPPPQRVEDLSRHNCLTHSYVGKSVWQFEEDGEPVSVAVQGNISGNESSTLLRATLAGAGVSMLPTYQAGVHVHSGELIRLLPHAEPRQMNIYAVYASRKHMPAALRCMLDFLVQRFPENPQWDIGL</sequence>
<dbReference type="PANTHER" id="PTHR30537">
    <property type="entry name" value="HTH-TYPE TRANSCRIPTIONAL REGULATOR"/>
    <property type="match status" value="1"/>
</dbReference>
<evidence type="ECO:0000313" key="6">
    <source>
        <dbReference type="EMBL" id="UFP99071.1"/>
    </source>
</evidence>
<dbReference type="InterPro" id="IPR036390">
    <property type="entry name" value="WH_DNA-bd_sf"/>
</dbReference>
<organism evidence="6 7">
    <name type="scientific">Pseudomonas fitomaticsae</name>
    <dbReference type="NCBI Taxonomy" id="2837969"/>
    <lineage>
        <taxon>Bacteria</taxon>
        <taxon>Pseudomonadati</taxon>
        <taxon>Pseudomonadota</taxon>
        <taxon>Gammaproteobacteria</taxon>
        <taxon>Pseudomonadales</taxon>
        <taxon>Pseudomonadaceae</taxon>
        <taxon>Pseudomonas</taxon>
    </lineage>
</organism>
<dbReference type="PROSITE" id="PS50931">
    <property type="entry name" value="HTH_LYSR"/>
    <property type="match status" value="1"/>
</dbReference>
<keyword evidence="3" id="KW-0238">DNA-binding</keyword>
<evidence type="ECO:0000256" key="4">
    <source>
        <dbReference type="ARBA" id="ARBA00023163"/>
    </source>
</evidence>
<name>A0ABY3PYU3_9PSED</name>
<comment type="similarity">
    <text evidence="1">Belongs to the LysR transcriptional regulatory family.</text>
</comment>
<dbReference type="InterPro" id="IPR005119">
    <property type="entry name" value="LysR_subst-bd"/>
</dbReference>
<dbReference type="SUPFAM" id="SSF46785">
    <property type="entry name" value="Winged helix' DNA-binding domain"/>
    <property type="match status" value="1"/>
</dbReference>
<evidence type="ECO:0000256" key="1">
    <source>
        <dbReference type="ARBA" id="ARBA00009437"/>
    </source>
</evidence>
<proteinExistence type="inferred from homology"/>
<dbReference type="Gene3D" id="1.10.10.10">
    <property type="entry name" value="Winged helix-like DNA-binding domain superfamily/Winged helix DNA-binding domain"/>
    <property type="match status" value="1"/>
</dbReference>
<gene>
    <name evidence="6" type="ORF">KJY40_24005</name>
</gene>
<dbReference type="InterPro" id="IPR036388">
    <property type="entry name" value="WH-like_DNA-bd_sf"/>
</dbReference>
<keyword evidence="2" id="KW-0805">Transcription regulation</keyword>
<feature type="domain" description="HTH lysR-type" evidence="5">
    <location>
        <begin position="1"/>
        <end position="59"/>
    </location>
</feature>
<dbReference type="Gene3D" id="3.40.190.290">
    <property type="match status" value="1"/>
</dbReference>
<dbReference type="SUPFAM" id="SSF53850">
    <property type="entry name" value="Periplasmic binding protein-like II"/>
    <property type="match status" value="1"/>
</dbReference>